<evidence type="ECO:0000256" key="5">
    <source>
        <dbReference type="ARBA" id="ARBA00023136"/>
    </source>
</evidence>
<feature type="transmembrane region" description="Helical" evidence="6">
    <location>
        <begin position="241"/>
        <end position="269"/>
    </location>
</feature>
<evidence type="ECO:0000256" key="2">
    <source>
        <dbReference type="ARBA" id="ARBA00009773"/>
    </source>
</evidence>
<comment type="caution">
    <text evidence="7">The sequence shown here is derived from an EMBL/GenBank/DDBJ whole genome shotgun (WGS) entry which is preliminary data.</text>
</comment>
<accession>A0ABW0S6L6</accession>
<evidence type="ECO:0000313" key="8">
    <source>
        <dbReference type="Proteomes" id="UP001596086"/>
    </source>
</evidence>
<feature type="transmembrane region" description="Helical" evidence="6">
    <location>
        <begin position="276"/>
        <end position="295"/>
    </location>
</feature>
<protein>
    <submittedName>
        <fullName evidence="7">AI-2E family transporter</fullName>
    </submittedName>
</protein>
<gene>
    <name evidence="7" type="ORF">ACFPO9_20925</name>
</gene>
<feature type="transmembrane region" description="Helical" evidence="6">
    <location>
        <begin position="30"/>
        <end position="47"/>
    </location>
</feature>
<name>A0ABW0S6L6_9BURK</name>
<evidence type="ECO:0000313" key="7">
    <source>
        <dbReference type="EMBL" id="MFC5550988.1"/>
    </source>
</evidence>
<evidence type="ECO:0000256" key="4">
    <source>
        <dbReference type="ARBA" id="ARBA00022989"/>
    </source>
</evidence>
<dbReference type="PANTHER" id="PTHR21716:SF61">
    <property type="entry name" value="BLR8064 PROTEIN"/>
    <property type="match status" value="1"/>
</dbReference>
<comment type="similarity">
    <text evidence="2">Belongs to the autoinducer-2 exporter (AI-2E) (TC 2.A.86) family.</text>
</comment>
<dbReference type="InterPro" id="IPR002549">
    <property type="entry name" value="AI-2E-like"/>
</dbReference>
<keyword evidence="5 6" id="KW-0472">Membrane</keyword>
<organism evidence="7 8">
    <name type="scientific">Massilia aerilata</name>
    <dbReference type="NCBI Taxonomy" id="453817"/>
    <lineage>
        <taxon>Bacteria</taxon>
        <taxon>Pseudomonadati</taxon>
        <taxon>Pseudomonadota</taxon>
        <taxon>Betaproteobacteria</taxon>
        <taxon>Burkholderiales</taxon>
        <taxon>Oxalobacteraceae</taxon>
        <taxon>Telluria group</taxon>
        <taxon>Massilia</taxon>
    </lineage>
</organism>
<feature type="transmembrane region" description="Helical" evidence="6">
    <location>
        <begin position="214"/>
        <end position="235"/>
    </location>
</feature>
<proteinExistence type="inferred from homology"/>
<evidence type="ECO:0000256" key="3">
    <source>
        <dbReference type="ARBA" id="ARBA00022692"/>
    </source>
</evidence>
<feature type="transmembrane region" description="Helical" evidence="6">
    <location>
        <begin position="307"/>
        <end position="340"/>
    </location>
</feature>
<sequence>MTENQRSTLSACFSLAIILFALFVTQRFVLPLLWAAILCIATWPLYLRALRMLGGREILAAALVTIVAALVFITPLVLGISQAAHQAPALAQLVADANTEGWAAPAWLLRIPMAGDAIYNWWQATLGQPHGLAHLLQDSSVGHMQSASEVLKRVGSGTLHRLIDIGFAFLCLFFFYKDGHALQGQTNALGAHLIGAERWSLYALKVPVAVRATVNGLVLVGLAEGVLLGIGYQFAGVPSAVLWAAANGVLAIIPFGAPLAFGAVAALLLYQGNAAAAAAIVAWGAVVLFVADHFVRPTIIGNATKLPFLAVLLGILGGVETLGLIGLFVGPVVMTLFVTLWHEEKRFRHAPHQTP</sequence>
<reference evidence="8" key="1">
    <citation type="journal article" date="2019" name="Int. J. Syst. Evol. Microbiol.">
        <title>The Global Catalogue of Microorganisms (GCM) 10K type strain sequencing project: providing services to taxonomists for standard genome sequencing and annotation.</title>
        <authorList>
            <consortium name="The Broad Institute Genomics Platform"/>
            <consortium name="The Broad Institute Genome Sequencing Center for Infectious Disease"/>
            <person name="Wu L."/>
            <person name="Ma J."/>
        </authorList>
    </citation>
    <scope>NUCLEOTIDE SEQUENCE [LARGE SCALE GENOMIC DNA]</scope>
    <source>
        <strain evidence="8">CGMCC 4.5798</strain>
    </source>
</reference>
<feature type="transmembrane region" description="Helical" evidence="6">
    <location>
        <begin position="59"/>
        <end position="80"/>
    </location>
</feature>
<keyword evidence="4 6" id="KW-1133">Transmembrane helix</keyword>
<dbReference type="Proteomes" id="UP001596086">
    <property type="component" value="Unassembled WGS sequence"/>
</dbReference>
<dbReference type="Pfam" id="PF01594">
    <property type="entry name" value="AI-2E_transport"/>
    <property type="match status" value="1"/>
</dbReference>
<evidence type="ECO:0000256" key="1">
    <source>
        <dbReference type="ARBA" id="ARBA00004141"/>
    </source>
</evidence>
<feature type="transmembrane region" description="Helical" evidence="6">
    <location>
        <begin position="158"/>
        <end position="176"/>
    </location>
</feature>
<comment type="subcellular location">
    <subcellularLocation>
        <location evidence="1">Membrane</location>
        <topology evidence="1">Multi-pass membrane protein</topology>
    </subcellularLocation>
</comment>
<feature type="transmembrane region" description="Helical" evidence="6">
    <location>
        <begin position="7"/>
        <end position="24"/>
    </location>
</feature>
<evidence type="ECO:0000256" key="6">
    <source>
        <dbReference type="SAM" id="Phobius"/>
    </source>
</evidence>
<dbReference type="RefSeq" id="WP_379774400.1">
    <property type="nucleotide sequence ID" value="NZ_JBHSMZ010000016.1"/>
</dbReference>
<dbReference type="PANTHER" id="PTHR21716">
    <property type="entry name" value="TRANSMEMBRANE PROTEIN"/>
    <property type="match status" value="1"/>
</dbReference>
<dbReference type="EMBL" id="JBHSMZ010000016">
    <property type="protein sequence ID" value="MFC5550988.1"/>
    <property type="molecule type" value="Genomic_DNA"/>
</dbReference>
<keyword evidence="8" id="KW-1185">Reference proteome</keyword>
<keyword evidence="3 6" id="KW-0812">Transmembrane</keyword>